<comment type="subcellular location">
    <subcellularLocation>
        <location evidence="8">Cytoplasm</location>
    </subcellularLocation>
</comment>
<proteinExistence type="inferred from homology"/>
<comment type="subunit">
    <text evidence="8">Part of the RNA polymerase complex.</text>
</comment>
<dbReference type="SUPFAM" id="SSF63393">
    <property type="entry name" value="RNA polymerase subunits"/>
    <property type="match status" value="1"/>
</dbReference>
<evidence type="ECO:0000256" key="1">
    <source>
        <dbReference type="ARBA" id="ARBA00022478"/>
    </source>
</evidence>
<evidence type="ECO:0000256" key="4">
    <source>
        <dbReference type="ARBA" id="ARBA00022695"/>
    </source>
</evidence>
<keyword evidence="3 8" id="KW-0808">Transferase</keyword>
<dbReference type="Pfam" id="PF03604">
    <property type="entry name" value="Zn_ribbon_RPAB4"/>
    <property type="match status" value="1"/>
</dbReference>
<keyword evidence="7 8" id="KW-0804">Transcription</keyword>
<evidence type="ECO:0000256" key="6">
    <source>
        <dbReference type="ARBA" id="ARBA00022833"/>
    </source>
</evidence>
<feature type="binding site" evidence="8">
    <location>
        <position position="34"/>
    </location>
    <ligand>
        <name>Zn(2+)</name>
        <dbReference type="ChEBI" id="CHEBI:29105"/>
    </ligand>
</feature>
<protein>
    <recommendedName>
        <fullName evidence="8">DNA-directed RNA polymerase subunit Rpo12</fullName>
        <ecNumber evidence="8">2.7.7.6</ecNumber>
    </recommendedName>
    <alternativeName>
        <fullName evidence="8">DNA-directed RNA polymerase subunit P</fullName>
    </alternativeName>
</protein>
<evidence type="ECO:0000256" key="8">
    <source>
        <dbReference type="HAMAP-Rule" id="MF_00615"/>
    </source>
</evidence>
<evidence type="ECO:0000256" key="2">
    <source>
        <dbReference type="ARBA" id="ARBA00022490"/>
    </source>
</evidence>
<name>C6A451_THESM</name>
<evidence type="ECO:0000256" key="3">
    <source>
        <dbReference type="ARBA" id="ARBA00022679"/>
    </source>
</evidence>
<evidence type="ECO:0000313" key="9">
    <source>
        <dbReference type="EMBL" id="ACS90396.1"/>
    </source>
</evidence>
<dbReference type="GO" id="GO:0006351">
    <property type="term" value="P:DNA-templated transcription"/>
    <property type="evidence" value="ECO:0007669"/>
    <property type="project" value="UniProtKB-UniRule"/>
</dbReference>
<feature type="binding site" evidence="8">
    <location>
        <position position="15"/>
    </location>
    <ligand>
        <name>Zn(2+)</name>
        <dbReference type="ChEBI" id="CHEBI:29105"/>
    </ligand>
</feature>
<dbReference type="GO" id="GO:0000428">
    <property type="term" value="C:DNA-directed RNA polymerase complex"/>
    <property type="evidence" value="ECO:0007669"/>
    <property type="project" value="UniProtKB-KW"/>
</dbReference>
<dbReference type="NCBIfam" id="NF001607">
    <property type="entry name" value="PRK00398.1-4"/>
    <property type="match status" value="1"/>
</dbReference>
<keyword evidence="6 8" id="KW-0862">Zinc</keyword>
<evidence type="ECO:0000256" key="5">
    <source>
        <dbReference type="ARBA" id="ARBA00022723"/>
    </source>
</evidence>
<dbReference type="InterPro" id="IPR029040">
    <property type="entry name" value="RPABC4/Spt4"/>
</dbReference>
<dbReference type="AlphaFoldDB" id="C6A451"/>
<evidence type="ECO:0000313" key="10">
    <source>
        <dbReference type="Proteomes" id="UP000009079"/>
    </source>
</evidence>
<dbReference type="SMART" id="SM00659">
    <property type="entry name" value="RPOLCX"/>
    <property type="match status" value="1"/>
</dbReference>
<dbReference type="HAMAP" id="MF_00615">
    <property type="entry name" value="RNApol_arch_Rpo12"/>
    <property type="match status" value="1"/>
</dbReference>
<keyword evidence="2 8" id="KW-0963">Cytoplasm</keyword>
<evidence type="ECO:0000256" key="7">
    <source>
        <dbReference type="ARBA" id="ARBA00023163"/>
    </source>
</evidence>
<dbReference type="GO" id="GO:0003899">
    <property type="term" value="F:DNA-directed RNA polymerase activity"/>
    <property type="evidence" value="ECO:0007669"/>
    <property type="project" value="UniProtKB-UniRule"/>
</dbReference>
<comment type="function">
    <text evidence="8">DNA-dependent RNA polymerase (RNAP) catalyzes the transcription of DNA into RNA using the four ribonucleoside triphosphates as substrates.</text>
</comment>
<dbReference type="STRING" id="604354.TSIB_1344"/>
<dbReference type="InterPro" id="IPR023464">
    <property type="entry name" value="Rpo12"/>
</dbReference>
<dbReference type="EC" id="2.7.7.6" evidence="8"/>
<comment type="cofactor">
    <cofactor evidence="8">
        <name>Zn(2+)</name>
        <dbReference type="ChEBI" id="CHEBI:29105"/>
    </cofactor>
    <text evidence="8">Binds 1 zinc ion.</text>
</comment>
<sequence>MVITMVEVLYKCAKCGKEFKMDLAVVREIRCPYCGAKIIYKPRPKVGRRVKAI</sequence>
<dbReference type="HOGENOM" id="CLU_179456_2_1_2"/>
<comment type="catalytic activity">
    <reaction evidence="8">
        <text>RNA(n) + a ribonucleoside 5'-triphosphate = RNA(n+1) + diphosphate</text>
        <dbReference type="Rhea" id="RHEA:21248"/>
        <dbReference type="Rhea" id="RHEA-COMP:14527"/>
        <dbReference type="Rhea" id="RHEA-COMP:17342"/>
        <dbReference type="ChEBI" id="CHEBI:33019"/>
        <dbReference type="ChEBI" id="CHEBI:61557"/>
        <dbReference type="ChEBI" id="CHEBI:140395"/>
        <dbReference type="EC" id="2.7.7.6"/>
    </reaction>
</comment>
<dbReference type="GO" id="GO:0003677">
    <property type="term" value="F:DNA binding"/>
    <property type="evidence" value="ECO:0007669"/>
    <property type="project" value="InterPro"/>
</dbReference>
<accession>C6A451</accession>
<dbReference type="Gene3D" id="2.20.28.30">
    <property type="entry name" value="RNA polymerase ii, chain L"/>
    <property type="match status" value="1"/>
</dbReference>
<reference evidence="9 10" key="1">
    <citation type="journal article" date="2009" name="Appl. Environ. Microbiol.">
        <title>Metabolic versatility and indigenous origin of the archaeon Thermococcus sibiricus, isolated from a siberian oil reservoir, as revealed by genome analysis.</title>
        <authorList>
            <person name="Mardanov A.V."/>
            <person name="Ravin N.V."/>
            <person name="Svetlitchnyi V.A."/>
            <person name="Beletsky A.V."/>
            <person name="Miroshnichenko M.L."/>
            <person name="Bonch-Osmolovskaya E.A."/>
            <person name="Skryabin K.G."/>
        </authorList>
    </citation>
    <scope>NUCLEOTIDE SEQUENCE [LARGE SCALE GENOMIC DNA]</scope>
    <source>
        <strain evidence="10">DSM 12597 / MM 739</strain>
    </source>
</reference>
<dbReference type="KEGG" id="tsi:TSIB_1344"/>
<dbReference type="eggNOG" id="arCOG04341">
    <property type="taxonomic scope" value="Archaea"/>
</dbReference>
<comment type="similarity">
    <text evidence="8">Belongs to the archaeal Rpo12/eukaryotic RPC10 RNA polymerase subunit family.</text>
</comment>
<dbReference type="InterPro" id="IPR006591">
    <property type="entry name" value="RNAP_P/RPABC4"/>
</dbReference>
<keyword evidence="1 8" id="KW-0240">DNA-directed RNA polymerase</keyword>
<organism evidence="9 10">
    <name type="scientific">Thermococcus sibiricus (strain DSM 12597 / MM 739)</name>
    <dbReference type="NCBI Taxonomy" id="604354"/>
    <lineage>
        <taxon>Archaea</taxon>
        <taxon>Methanobacteriati</taxon>
        <taxon>Methanobacteriota</taxon>
        <taxon>Thermococci</taxon>
        <taxon>Thermococcales</taxon>
        <taxon>Thermococcaceae</taxon>
        <taxon>Thermococcus</taxon>
    </lineage>
</organism>
<keyword evidence="5 8" id="KW-0479">Metal-binding</keyword>
<dbReference type="GO" id="GO:0008270">
    <property type="term" value="F:zinc ion binding"/>
    <property type="evidence" value="ECO:0007669"/>
    <property type="project" value="UniProtKB-UniRule"/>
</dbReference>
<gene>
    <name evidence="8" type="primary">rpo12</name>
    <name evidence="8" type="synonym">rpoP</name>
    <name evidence="9" type="ordered locus">TSIB_1344</name>
</gene>
<dbReference type="GO" id="GO:0005737">
    <property type="term" value="C:cytoplasm"/>
    <property type="evidence" value="ECO:0007669"/>
    <property type="project" value="UniProtKB-SubCell"/>
</dbReference>
<dbReference type="Proteomes" id="UP000009079">
    <property type="component" value="Chromosome"/>
</dbReference>
<keyword evidence="10" id="KW-1185">Reference proteome</keyword>
<dbReference type="EMBL" id="CP001463">
    <property type="protein sequence ID" value="ACS90396.1"/>
    <property type="molecule type" value="Genomic_DNA"/>
</dbReference>
<keyword evidence="4 8" id="KW-0548">Nucleotidyltransferase</keyword>
<feature type="binding site" evidence="8">
    <location>
        <position position="31"/>
    </location>
    <ligand>
        <name>Zn(2+)</name>
        <dbReference type="ChEBI" id="CHEBI:29105"/>
    </ligand>
</feature>